<dbReference type="InterPro" id="IPR035451">
    <property type="entry name" value="Ada-like_dom_sf"/>
</dbReference>
<feature type="transmembrane region" description="Helical" evidence="1">
    <location>
        <begin position="146"/>
        <end position="167"/>
    </location>
</feature>
<evidence type="ECO:0000313" key="4">
    <source>
        <dbReference type="Proteomes" id="UP000824111"/>
    </source>
</evidence>
<organism evidence="3 4">
    <name type="scientific">Candidatus Avimonoglobus intestinipullorum</name>
    <dbReference type="NCBI Taxonomy" id="2840699"/>
    <lineage>
        <taxon>Bacteria</taxon>
        <taxon>Bacillati</taxon>
        <taxon>Bacillota</taxon>
        <taxon>Clostridia</taxon>
        <taxon>Eubacteriales</taxon>
        <taxon>Candidatus Avimonoglobus</taxon>
    </lineage>
</organism>
<feature type="non-terminal residue" evidence="3">
    <location>
        <position position="1"/>
    </location>
</feature>
<evidence type="ECO:0000259" key="2">
    <source>
        <dbReference type="Pfam" id="PF06114"/>
    </source>
</evidence>
<dbReference type="Gene3D" id="3.40.10.10">
    <property type="entry name" value="DNA Methylphosphotriester Repair Domain"/>
    <property type="match status" value="1"/>
</dbReference>
<proteinExistence type="predicted"/>
<dbReference type="Pfam" id="PF06114">
    <property type="entry name" value="Peptidase_M78"/>
    <property type="match status" value="1"/>
</dbReference>
<keyword evidence="1" id="KW-0812">Transmembrane</keyword>
<keyword evidence="1" id="KW-0472">Membrane</keyword>
<dbReference type="EMBL" id="DVND01000085">
    <property type="protein sequence ID" value="HIU48359.1"/>
    <property type="molecule type" value="Genomic_DNA"/>
</dbReference>
<gene>
    <name evidence="3" type="ORF">IAB04_03265</name>
</gene>
<feature type="domain" description="IrrE N-terminal-like" evidence="2">
    <location>
        <begin position="32"/>
        <end position="109"/>
    </location>
</feature>
<reference evidence="3" key="2">
    <citation type="journal article" date="2021" name="PeerJ">
        <title>Extensive microbial diversity within the chicken gut microbiome revealed by metagenomics and culture.</title>
        <authorList>
            <person name="Gilroy R."/>
            <person name="Ravi A."/>
            <person name="Getino M."/>
            <person name="Pursley I."/>
            <person name="Horton D.L."/>
            <person name="Alikhan N.F."/>
            <person name="Baker D."/>
            <person name="Gharbi K."/>
            <person name="Hall N."/>
            <person name="Watson M."/>
            <person name="Adriaenssens E.M."/>
            <person name="Foster-Nyarko E."/>
            <person name="Jarju S."/>
            <person name="Secka A."/>
            <person name="Antonio M."/>
            <person name="Oren A."/>
            <person name="Chaudhuri R.R."/>
            <person name="La Ragione R."/>
            <person name="Hildebrand F."/>
            <person name="Pallen M.J."/>
        </authorList>
    </citation>
    <scope>NUCLEOTIDE SEQUENCE</scope>
    <source>
        <strain evidence="3">ChiSjej4B22-9803</strain>
    </source>
</reference>
<dbReference type="AlphaFoldDB" id="A0A9D1LUN1"/>
<dbReference type="InterPro" id="IPR010359">
    <property type="entry name" value="IrrE_HExxH"/>
</dbReference>
<dbReference type="SUPFAM" id="SSF57884">
    <property type="entry name" value="Ada DNA repair protein, N-terminal domain (N-Ada 10)"/>
    <property type="match status" value="1"/>
</dbReference>
<evidence type="ECO:0000313" key="3">
    <source>
        <dbReference type="EMBL" id="HIU48359.1"/>
    </source>
</evidence>
<reference evidence="3" key="1">
    <citation type="submission" date="2020-10" db="EMBL/GenBank/DDBJ databases">
        <authorList>
            <person name="Gilroy R."/>
        </authorList>
    </citation>
    <scope>NUCLEOTIDE SEQUENCE</scope>
    <source>
        <strain evidence="3">ChiSjej4B22-9803</strain>
    </source>
</reference>
<protein>
    <submittedName>
        <fullName evidence="3">ImmA/IrrE family metallo-endopeptidase</fullName>
    </submittedName>
</protein>
<sequence length="236" mass="26780">TYAQGTAEIKRLDLEEYHYTCDAFAYQSPQEGIKIFVNDNLGYVEKVHALCHEIGHIVLLHTSCGILGKNKNPVIANTQEREAEAFALELQAPGFVLCREHLTSVRKIVDAGLLPKQGARIQYHSYLRHLRINDRPKYYKHLAKRFVPLVLILSSVITLGVLLQYHAKTVNNHIPLQGNTQMSPEEKATDTEVYITSNGTKYHRPSCRHAKNRDTIKITLSEALKMGYEPCKDCQP</sequence>
<name>A0A9D1LUN1_9FIRM</name>
<accession>A0A9D1LUN1</accession>
<comment type="caution">
    <text evidence="3">The sequence shown here is derived from an EMBL/GenBank/DDBJ whole genome shotgun (WGS) entry which is preliminary data.</text>
</comment>
<keyword evidence="1" id="KW-1133">Transmembrane helix</keyword>
<evidence type="ECO:0000256" key="1">
    <source>
        <dbReference type="SAM" id="Phobius"/>
    </source>
</evidence>
<dbReference type="Proteomes" id="UP000824111">
    <property type="component" value="Unassembled WGS sequence"/>
</dbReference>
<dbReference type="Gene3D" id="1.10.10.2910">
    <property type="match status" value="1"/>
</dbReference>